<evidence type="ECO:0000256" key="6">
    <source>
        <dbReference type="ARBA" id="ARBA00023157"/>
    </source>
</evidence>
<reference evidence="14" key="1">
    <citation type="submission" date="2021-02" db="EMBL/GenBank/DDBJ databases">
        <authorList>
            <person name="Nowell W R."/>
        </authorList>
    </citation>
    <scope>NUCLEOTIDE SEQUENCE</scope>
    <source>
        <strain evidence="14">Ploen Becks lab</strain>
    </source>
</reference>
<comment type="caution">
    <text evidence="8">Lacks conserved residue(s) required for the propagation of feature annotation.</text>
</comment>
<dbReference type="PROSITE" id="PS01186">
    <property type="entry name" value="EGF_2"/>
    <property type="match status" value="1"/>
</dbReference>
<keyword evidence="2 9" id="KW-0479">Metal-binding</keyword>
<sequence>MFLSYIILIFCALDKISCFAFDETALKFDENSTLIENFKFDFIKDENNVSFPESFILNLNQIGFNININFMRINTEKHPIVSDSIFQYEPEVDEVIEHFDSSLNSQIAFYHDTNDLCAVTLIKNSDNSFKTLGTCYINEHVYTILPINLNPARKKRDTNRDLFNPHAVFKQLNNLSNIFTDYIKLESDLKMNVKNWASFDESIRPNDSFPLELTIELLIVTDYSIYQNFKKFTGIKDQKLLLTYMKIYFSQFANGINFKYLNSFKDDTELRLTVKLKNFIFSINSNDSDWSDPKKVGFKEIHTFKSKEVILADEALGALAQYLNKKNLNFTYDHAVGITSKDLWSSAQYFPSDQRSMLSGMAFFGRICSPFFKFSIVEDNGLLSGITTMAHELGHNLGSEHDSDPGFYSYCNAYDGFIMAPTSRIGLNSNKFSFCSITAFKNFILTDYFTSSNFECLAETEKKSDKNKTLSSRDPNLGDFWTPDEQCKIMFGKNASFCQDLSGDICLNLYCRQDATSDYCTSMGGALQGTVCESGKVCVHSECIKEKKAKIGECLYGDDSVVRYYGTNEPLTCEKYLEKSLSESGFTRNECIYNWWIQNKCCETCKIFSKMNCFDLYSNCHQLKQYCILDGTIKLGCPKTCGLCSTKITCEENGSTLCQNGGTCKNITTDNVKAFKCDCKKGFSGLYCEAKNPCLPNPCQDKKSCFRIGKFGHLCS</sequence>
<keyword evidence="3" id="KW-0378">Hydrolase</keyword>
<dbReference type="SUPFAM" id="SSF55486">
    <property type="entry name" value="Metalloproteases ('zincins'), catalytic domain"/>
    <property type="match status" value="1"/>
</dbReference>
<keyword evidence="7" id="KW-0325">Glycoprotein</keyword>
<protein>
    <submittedName>
        <fullName evidence="14">Uncharacterized protein</fullName>
    </submittedName>
</protein>
<dbReference type="GO" id="GO:0004222">
    <property type="term" value="F:metalloendopeptidase activity"/>
    <property type="evidence" value="ECO:0007669"/>
    <property type="project" value="InterPro"/>
</dbReference>
<evidence type="ECO:0000259" key="13">
    <source>
        <dbReference type="PROSITE" id="PS51670"/>
    </source>
</evidence>
<organism evidence="14 15">
    <name type="scientific">Brachionus calyciflorus</name>
    <dbReference type="NCBI Taxonomy" id="104777"/>
    <lineage>
        <taxon>Eukaryota</taxon>
        <taxon>Metazoa</taxon>
        <taxon>Spiralia</taxon>
        <taxon>Gnathifera</taxon>
        <taxon>Rotifera</taxon>
        <taxon>Eurotatoria</taxon>
        <taxon>Monogononta</taxon>
        <taxon>Pseudotrocha</taxon>
        <taxon>Ploima</taxon>
        <taxon>Brachionidae</taxon>
        <taxon>Brachionus</taxon>
    </lineage>
</organism>
<evidence type="ECO:0000256" key="4">
    <source>
        <dbReference type="ARBA" id="ARBA00022833"/>
    </source>
</evidence>
<evidence type="ECO:0000259" key="11">
    <source>
        <dbReference type="PROSITE" id="PS50026"/>
    </source>
</evidence>
<keyword evidence="8" id="KW-0245">EGF-like domain</keyword>
<dbReference type="InterPro" id="IPR041645">
    <property type="entry name" value="ADAMTS_CR_2"/>
</dbReference>
<keyword evidence="5" id="KW-0482">Metalloprotease</keyword>
<keyword evidence="15" id="KW-1185">Reference proteome</keyword>
<dbReference type="PROSITE" id="PS51670">
    <property type="entry name" value="SHKT"/>
    <property type="match status" value="1"/>
</dbReference>
<evidence type="ECO:0000259" key="12">
    <source>
        <dbReference type="PROSITE" id="PS50215"/>
    </source>
</evidence>
<feature type="domain" description="Peptidase M12B" evidence="12">
    <location>
        <begin position="213"/>
        <end position="444"/>
    </location>
</feature>
<dbReference type="PROSITE" id="PS50215">
    <property type="entry name" value="ADAM_MEPRO"/>
    <property type="match status" value="1"/>
</dbReference>
<feature type="domain" description="EGF-like" evidence="11">
    <location>
        <begin position="646"/>
        <end position="689"/>
    </location>
</feature>
<evidence type="ECO:0000256" key="1">
    <source>
        <dbReference type="ARBA" id="ARBA00022670"/>
    </source>
</evidence>
<dbReference type="SUPFAM" id="SSF57196">
    <property type="entry name" value="EGF/Laminin"/>
    <property type="match status" value="1"/>
</dbReference>
<feature type="chain" id="PRO_5033053771" evidence="10">
    <location>
        <begin position="19"/>
        <end position="716"/>
    </location>
</feature>
<dbReference type="Pfam" id="PF13688">
    <property type="entry name" value="Reprolysin_5"/>
    <property type="match status" value="1"/>
</dbReference>
<dbReference type="AlphaFoldDB" id="A0A814ALU3"/>
<dbReference type="CDD" id="cd00054">
    <property type="entry name" value="EGF_CA"/>
    <property type="match status" value="1"/>
</dbReference>
<dbReference type="Gene3D" id="2.10.25.10">
    <property type="entry name" value="Laminin"/>
    <property type="match status" value="1"/>
</dbReference>
<evidence type="ECO:0000256" key="5">
    <source>
        <dbReference type="ARBA" id="ARBA00023049"/>
    </source>
</evidence>
<dbReference type="InterPro" id="IPR001590">
    <property type="entry name" value="Peptidase_M12B"/>
</dbReference>
<dbReference type="InterPro" id="IPR024079">
    <property type="entry name" value="MetalloPept_cat_dom_sf"/>
</dbReference>
<dbReference type="Pfam" id="PF00008">
    <property type="entry name" value="EGF"/>
    <property type="match status" value="1"/>
</dbReference>
<dbReference type="SMART" id="SM00181">
    <property type="entry name" value="EGF"/>
    <property type="match status" value="1"/>
</dbReference>
<keyword evidence="6 8" id="KW-1015">Disulfide bond</keyword>
<dbReference type="PANTHER" id="PTHR11905">
    <property type="entry name" value="ADAM A DISINTEGRIN AND METALLOPROTEASE DOMAIN"/>
    <property type="match status" value="1"/>
</dbReference>
<dbReference type="Pfam" id="PF17771">
    <property type="entry name" value="ADAMTS_CR_2"/>
    <property type="match status" value="1"/>
</dbReference>
<feature type="disulfide bond" evidence="8">
    <location>
        <begin position="679"/>
        <end position="688"/>
    </location>
</feature>
<keyword evidence="10" id="KW-0732">Signal</keyword>
<feature type="signal peptide" evidence="10">
    <location>
        <begin position="1"/>
        <end position="18"/>
    </location>
</feature>
<dbReference type="Gene3D" id="3.40.390.10">
    <property type="entry name" value="Collagenase (Catalytic Domain)"/>
    <property type="match status" value="1"/>
</dbReference>
<gene>
    <name evidence="14" type="ORF">OXX778_LOCUS12214</name>
</gene>
<dbReference type="InterPro" id="IPR003582">
    <property type="entry name" value="ShKT_dom"/>
</dbReference>
<proteinExistence type="predicted"/>
<feature type="domain" description="ShKT" evidence="13">
    <location>
        <begin position="613"/>
        <end position="644"/>
    </location>
</feature>
<evidence type="ECO:0000256" key="8">
    <source>
        <dbReference type="PROSITE-ProRule" id="PRU00076"/>
    </source>
</evidence>
<comment type="caution">
    <text evidence="14">The sequence shown here is derived from an EMBL/GenBank/DDBJ whole genome shotgun (WGS) entry which is preliminary data.</text>
</comment>
<dbReference type="Pfam" id="PF01549">
    <property type="entry name" value="ShK"/>
    <property type="match status" value="1"/>
</dbReference>
<evidence type="ECO:0000256" key="10">
    <source>
        <dbReference type="SAM" id="SignalP"/>
    </source>
</evidence>
<keyword evidence="4 9" id="KW-0862">Zinc</keyword>
<feature type="binding site" evidence="9">
    <location>
        <position position="391"/>
    </location>
    <ligand>
        <name>Zn(2+)</name>
        <dbReference type="ChEBI" id="CHEBI:29105"/>
        <note>catalytic</note>
    </ligand>
</feature>
<dbReference type="Proteomes" id="UP000663879">
    <property type="component" value="Unassembled WGS sequence"/>
</dbReference>
<feature type="active site" evidence="9">
    <location>
        <position position="392"/>
    </location>
</feature>
<keyword evidence="1" id="KW-0645">Protease</keyword>
<dbReference type="PANTHER" id="PTHR11905:SF249">
    <property type="entry name" value="SOL NARAE, ISOFORM C"/>
    <property type="match status" value="1"/>
</dbReference>
<dbReference type="EMBL" id="CAJNOC010002179">
    <property type="protein sequence ID" value="CAF0917232.1"/>
    <property type="molecule type" value="Genomic_DNA"/>
</dbReference>
<feature type="binding site" evidence="9">
    <location>
        <position position="401"/>
    </location>
    <ligand>
        <name>Zn(2+)</name>
        <dbReference type="ChEBI" id="CHEBI:29105"/>
        <note>catalytic</note>
    </ligand>
</feature>
<dbReference type="GO" id="GO:0006509">
    <property type="term" value="P:membrane protein ectodomain proteolysis"/>
    <property type="evidence" value="ECO:0007669"/>
    <property type="project" value="TreeGrafter"/>
</dbReference>
<evidence type="ECO:0000313" key="14">
    <source>
        <dbReference type="EMBL" id="CAF0917232.1"/>
    </source>
</evidence>
<evidence type="ECO:0000256" key="9">
    <source>
        <dbReference type="PROSITE-ProRule" id="PRU00276"/>
    </source>
</evidence>
<dbReference type="SMART" id="SM00254">
    <property type="entry name" value="ShKT"/>
    <property type="match status" value="1"/>
</dbReference>
<evidence type="ECO:0000256" key="2">
    <source>
        <dbReference type="ARBA" id="ARBA00022723"/>
    </source>
</evidence>
<dbReference type="GO" id="GO:0046872">
    <property type="term" value="F:metal ion binding"/>
    <property type="evidence" value="ECO:0007669"/>
    <property type="project" value="UniProtKB-KW"/>
</dbReference>
<feature type="binding site" evidence="9">
    <location>
        <position position="395"/>
    </location>
    <ligand>
        <name>Zn(2+)</name>
        <dbReference type="ChEBI" id="CHEBI:29105"/>
        <note>catalytic</note>
    </ligand>
</feature>
<dbReference type="PROSITE" id="PS00022">
    <property type="entry name" value="EGF_1"/>
    <property type="match status" value="1"/>
</dbReference>
<name>A0A814ALU3_9BILA</name>
<evidence type="ECO:0000256" key="3">
    <source>
        <dbReference type="ARBA" id="ARBA00022801"/>
    </source>
</evidence>
<dbReference type="Gene3D" id="3.40.1620.60">
    <property type="match status" value="1"/>
</dbReference>
<evidence type="ECO:0000256" key="7">
    <source>
        <dbReference type="ARBA" id="ARBA00023180"/>
    </source>
</evidence>
<dbReference type="PROSITE" id="PS50026">
    <property type="entry name" value="EGF_3"/>
    <property type="match status" value="1"/>
</dbReference>
<accession>A0A814ALU3</accession>
<dbReference type="InterPro" id="IPR000742">
    <property type="entry name" value="EGF"/>
</dbReference>
<evidence type="ECO:0000313" key="15">
    <source>
        <dbReference type="Proteomes" id="UP000663879"/>
    </source>
</evidence>
<dbReference type="OrthoDB" id="10035764at2759"/>